<dbReference type="Proteomes" id="UP000256977">
    <property type="component" value="Unassembled WGS sequence"/>
</dbReference>
<sequence>MLDGGNARLKDQLGLLRQYFDEAGLEAHWVEPSQDIPIPVVLLPLMKDHRQRDRFLHFSFVPLDEEDLEAIDLLQIYTTVPVEWAEGTREQVEKLLPAINGSLAIGHFNVTGDEVTYRYVYSVPANRELQSTEALSVIRLFEMMLNMFAEAVDDVASGRSSYAQVMSDISG</sequence>
<evidence type="ECO:0000313" key="2">
    <source>
        <dbReference type="Proteomes" id="UP000256977"/>
    </source>
</evidence>
<keyword evidence="2" id="KW-1185">Reference proteome</keyword>
<accession>A0A3D9KCV8</accession>
<comment type="caution">
    <text evidence="1">The sequence shown here is derived from an EMBL/GenBank/DDBJ whole genome shotgun (WGS) entry which is preliminary data.</text>
</comment>
<evidence type="ECO:0000313" key="1">
    <source>
        <dbReference type="EMBL" id="RED84112.1"/>
    </source>
</evidence>
<gene>
    <name evidence="1" type="ORF">DFP98_107221</name>
</gene>
<protein>
    <submittedName>
        <fullName evidence="1">Putative sensory transduction regulator</fullName>
    </submittedName>
</protein>
<dbReference type="Pfam" id="PF10722">
    <property type="entry name" value="YbjN"/>
    <property type="match status" value="1"/>
</dbReference>
<dbReference type="RefSeq" id="WP_116060732.1">
    <property type="nucleotide sequence ID" value="NZ_QRDZ01000007.1"/>
</dbReference>
<dbReference type="OrthoDB" id="5243146at2"/>
<reference evidence="1 2" key="1">
    <citation type="submission" date="2018-07" db="EMBL/GenBank/DDBJ databases">
        <title>Genomic Encyclopedia of Type Strains, Phase III (KMG-III): the genomes of soil and plant-associated and newly described type strains.</title>
        <authorList>
            <person name="Whitman W."/>
        </authorList>
    </citation>
    <scope>NUCLEOTIDE SEQUENCE [LARGE SCALE GENOMIC DNA]</scope>
    <source>
        <strain evidence="1 2">CECT 7287</strain>
    </source>
</reference>
<name>A0A3D9KCV8_9BACL</name>
<proteinExistence type="predicted"/>
<dbReference type="AlphaFoldDB" id="A0A3D9KCV8"/>
<dbReference type="EMBL" id="QRDZ01000007">
    <property type="protein sequence ID" value="RED84112.1"/>
    <property type="molecule type" value="Genomic_DNA"/>
</dbReference>
<organism evidence="1 2">
    <name type="scientific">Cohnella phaseoli</name>
    <dbReference type="NCBI Taxonomy" id="456490"/>
    <lineage>
        <taxon>Bacteria</taxon>
        <taxon>Bacillati</taxon>
        <taxon>Bacillota</taxon>
        <taxon>Bacilli</taxon>
        <taxon>Bacillales</taxon>
        <taxon>Paenibacillaceae</taxon>
        <taxon>Cohnella</taxon>
    </lineage>
</organism>
<dbReference type="InterPro" id="IPR019660">
    <property type="entry name" value="Put_sensory_transdc_reg_YbjN"/>
</dbReference>